<accession>A0A2G9H2U1</accession>
<evidence type="ECO:0000313" key="1">
    <source>
        <dbReference type="EMBL" id="PIN11823.1"/>
    </source>
</evidence>
<reference evidence="2" key="1">
    <citation type="journal article" date="2018" name="Gigascience">
        <title>Genome assembly of the Pink Ipe (Handroanthus impetiginosus, Bignoniaceae), a highly valued, ecologically keystone Neotropical timber forest tree.</title>
        <authorList>
            <person name="Silva-Junior O.B."/>
            <person name="Grattapaglia D."/>
            <person name="Novaes E."/>
            <person name="Collevatti R.G."/>
        </authorList>
    </citation>
    <scope>NUCLEOTIDE SEQUENCE [LARGE SCALE GENOMIC DNA]</scope>
    <source>
        <strain evidence="2">cv. UFG-1</strain>
    </source>
</reference>
<dbReference type="AlphaFoldDB" id="A0A2G9H2U1"/>
<evidence type="ECO:0000313" key="2">
    <source>
        <dbReference type="Proteomes" id="UP000231279"/>
    </source>
</evidence>
<dbReference type="EMBL" id="NKXS01002850">
    <property type="protein sequence ID" value="PIN11823.1"/>
    <property type="molecule type" value="Genomic_DNA"/>
</dbReference>
<gene>
    <name evidence="1" type="ORF">CDL12_15577</name>
</gene>
<name>A0A2G9H2U1_9LAMI</name>
<proteinExistence type="predicted"/>
<protein>
    <submittedName>
        <fullName evidence="1">Uncharacterized protein</fullName>
    </submittedName>
</protein>
<comment type="caution">
    <text evidence="1">The sequence shown here is derived from an EMBL/GenBank/DDBJ whole genome shotgun (WGS) entry which is preliminary data.</text>
</comment>
<dbReference type="Proteomes" id="UP000231279">
    <property type="component" value="Unassembled WGS sequence"/>
</dbReference>
<organism evidence="1 2">
    <name type="scientific">Handroanthus impetiginosus</name>
    <dbReference type="NCBI Taxonomy" id="429701"/>
    <lineage>
        <taxon>Eukaryota</taxon>
        <taxon>Viridiplantae</taxon>
        <taxon>Streptophyta</taxon>
        <taxon>Embryophyta</taxon>
        <taxon>Tracheophyta</taxon>
        <taxon>Spermatophyta</taxon>
        <taxon>Magnoliopsida</taxon>
        <taxon>eudicotyledons</taxon>
        <taxon>Gunneridae</taxon>
        <taxon>Pentapetalae</taxon>
        <taxon>asterids</taxon>
        <taxon>lamiids</taxon>
        <taxon>Lamiales</taxon>
        <taxon>Bignoniaceae</taxon>
        <taxon>Crescentiina</taxon>
        <taxon>Tabebuia alliance</taxon>
        <taxon>Handroanthus</taxon>
    </lineage>
</organism>
<keyword evidence="2" id="KW-1185">Reference proteome</keyword>
<sequence length="110" mass="13035">MILCRCTKTTRDSCSERREERMLILGKTKEACLIPSFQVHQSNNGVFSERREETMFILGKTKEACLIPSFQVHQSNRVEFSEGREERLLILEKSKMCARLLFRCTKWRQF</sequence>